<accession>A0A061GP71</accession>
<protein>
    <submittedName>
        <fullName evidence="2">Uncharacterized protein</fullName>
    </submittedName>
</protein>
<dbReference type="STRING" id="3641.A0A061GP71"/>
<dbReference type="GO" id="GO:0006260">
    <property type="term" value="P:DNA replication"/>
    <property type="evidence" value="ECO:0000318"/>
    <property type="project" value="GO_Central"/>
</dbReference>
<dbReference type="Gramene" id="EOY31163">
    <property type="protein sequence ID" value="EOY31163"/>
    <property type="gene ID" value="TCM_038148"/>
</dbReference>
<dbReference type="PANTHER" id="PTHR47165:SF4">
    <property type="entry name" value="OS03G0429900 PROTEIN"/>
    <property type="match status" value="1"/>
</dbReference>
<gene>
    <name evidence="2" type="ORF">TCM_038148</name>
</gene>
<dbReference type="GO" id="GO:0007004">
    <property type="term" value="P:telomere maintenance via telomerase"/>
    <property type="evidence" value="ECO:0000318"/>
    <property type="project" value="GO_Central"/>
</dbReference>
<dbReference type="AlphaFoldDB" id="A0A061GP71"/>
<dbReference type="GO" id="GO:0005662">
    <property type="term" value="C:DNA replication factor A complex"/>
    <property type="evidence" value="ECO:0000318"/>
    <property type="project" value="GO_Central"/>
</dbReference>
<name>A0A061GP71_THECC</name>
<dbReference type="GO" id="GO:0043047">
    <property type="term" value="F:single-stranded telomeric DNA binding"/>
    <property type="evidence" value="ECO:0000318"/>
    <property type="project" value="GO_Central"/>
</dbReference>
<keyword evidence="3" id="KW-1185">Reference proteome</keyword>
<dbReference type="GO" id="GO:0051321">
    <property type="term" value="P:meiotic cell cycle"/>
    <property type="evidence" value="ECO:0000318"/>
    <property type="project" value="GO_Central"/>
</dbReference>
<evidence type="ECO:0000313" key="3">
    <source>
        <dbReference type="Proteomes" id="UP000026915"/>
    </source>
</evidence>
<sequence>MITMADQFLSDLRSFQPTTSVKGRIVRLWESIDPNRPNTLLSLDFLATDAQLNARIWYNAILTDFIEALKSMTNIVKVRLHNKTYDIKKRDLYIEVLSGNNLKVVLYADKAEEINEDHLLDEVITSVIVLAATTVKKYMNTFYLAFCSATKIYIDPDIPKTAAFKQRREGGRICRLTPGFAADARGRRTERRNRERGAAAGARERRPSRHQIRHRLGESRLVPRRKEKFAGGEGTRPSTPPDLSPEGRADPGQLRRHRLGKPAVRVRWREIACRYSIQLIMQDSTGQMGLVTFGKVAKKLVGASITKLATLNTIHRMTLLGPVKALINQTRIFVIGLTLKAVKTRILNYKLFNCDVIANPEPPTPTSTSIVASLTPPLTIEQPEKQLFPSPISTQVVRELFSKNTPQEGSIQKTRAYVREQDSLFERGDPDPPIQQQRWDLFDSNEAFPSLRSVTLAFSRNSHAMVSSEPEELLVWVETTLAQDFYHNSEREQVRHLLEKRESTSDNHASARQRVEWPRADLFGYIIQVESGVTGTAV</sequence>
<dbReference type="OMA" id="HNSEREQ"/>
<feature type="compositionally biased region" description="Basic and acidic residues" evidence="1">
    <location>
        <begin position="184"/>
        <end position="205"/>
    </location>
</feature>
<dbReference type="InParanoid" id="A0A061GP71"/>
<dbReference type="InterPro" id="IPR012340">
    <property type="entry name" value="NA-bd_OB-fold"/>
</dbReference>
<dbReference type="Gene3D" id="2.40.50.140">
    <property type="entry name" value="Nucleic acid-binding proteins"/>
    <property type="match status" value="2"/>
</dbReference>
<dbReference type="PANTHER" id="PTHR47165">
    <property type="entry name" value="OS03G0429900 PROTEIN"/>
    <property type="match status" value="1"/>
</dbReference>
<dbReference type="SUPFAM" id="SSF50249">
    <property type="entry name" value="Nucleic acid-binding proteins"/>
    <property type="match status" value="1"/>
</dbReference>
<evidence type="ECO:0000313" key="2">
    <source>
        <dbReference type="EMBL" id="EOY31163.1"/>
    </source>
</evidence>
<dbReference type="GO" id="GO:0000724">
    <property type="term" value="P:double-strand break repair via homologous recombination"/>
    <property type="evidence" value="ECO:0000318"/>
    <property type="project" value="GO_Central"/>
</dbReference>
<dbReference type="EMBL" id="CM001887">
    <property type="protein sequence ID" value="EOY31163.1"/>
    <property type="molecule type" value="Genomic_DNA"/>
</dbReference>
<dbReference type="GO" id="GO:0006289">
    <property type="term" value="P:nucleotide-excision repair"/>
    <property type="evidence" value="ECO:0000318"/>
    <property type="project" value="GO_Central"/>
</dbReference>
<dbReference type="HOGENOM" id="CLU_506628_0_0_1"/>
<dbReference type="CDD" id="cd04481">
    <property type="entry name" value="RPA1_DBD_B_like"/>
    <property type="match status" value="1"/>
</dbReference>
<proteinExistence type="predicted"/>
<dbReference type="GO" id="GO:0003684">
    <property type="term" value="F:damaged DNA binding"/>
    <property type="evidence" value="ECO:0000318"/>
    <property type="project" value="GO_Central"/>
</dbReference>
<reference evidence="2 3" key="1">
    <citation type="journal article" date="2013" name="Genome Biol.">
        <title>The genome sequence of the most widely cultivated cacao type and its use to identify candidate genes regulating pod color.</title>
        <authorList>
            <person name="Motamayor J.C."/>
            <person name="Mockaitis K."/>
            <person name="Schmutz J."/>
            <person name="Haiminen N."/>
            <person name="Iii D.L."/>
            <person name="Cornejo O."/>
            <person name="Findley S.D."/>
            <person name="Zheng P."/>
            <person name="Utro F."/>
            <person name="Royaert S."/>
            <person name="Saski C."/>
            <person name="Jenkins J."/>
            <person name="Podicheti R."/>
            <person name="Zhao M."/>
            <person name="Scheffler B.E."/>
            <person name="Stack J.C."/>
            <person name="Feltus F.A."/>
            <person name="Mustiga G.M."/>
            <person name="Amores F."/>
            <person name="Phillips W."/>
            <person name="Marelli J.P."/>
            <person name="May G.D."/>
            <person name="Shapiro H."/>
            <person name="Ma J."/>
            <person name="Bustamante C.D."/>
            <person name="Schnell R.J."/>
            <person name="Main D."/>
            <person name="Gilbert D."/>
            <person name="Parida L."/>
            <person name="Kuhn D.N."/>
        </authorList>
    </citation>
    <scope>NUCLEOTIDE SEQUENCE [LARGE SCALE GENOMIC DNA]</scope>
    <source>
        <strain evidence="3">cv. Matina 1-6</strain>
    </source>
</reference>
<feature type="region of interest" description="Disordered" evidence="1">
    <location>
        <begin position="184"/>
        <end position="258"/>
    </location>
</feature>
<dbReference type="Proteomes" id="UP000026915">
    <property type="component" value="Chromosome 9"/>
</dbReference>
<organism evidence="2 3">
    <name type="scientific">Theobroma cacao</name>
    <name type="common">Cacao</name>
    <name type="synonym">Cocoa</name>
    <dbReference type="NCBI Taxonomy" id="3641"/>
    <lineage>
        <taxon>Eukaryota</taxon>
        <taxon>Viridiplantae</taxon>
        <taxon>Streptophyta</taxon>
        <taxon>Embryophyta</taxon>
        <taxon>Tracheophyta</taxon>
        <taxon>Spermatophyta</taxon>
        <taxon>Magnoliopsida</taxon>
        <taxon>eudicotyledons</taxon>
        <taxon>Gunneridae</taxon>
        <taxon>Pentapetalae</taxon>
        <taxon>rosids</taxon>
        <taxon>malvids</taxon>
        <taxon>Malvales</taxon>
        <taxon>Malvaceae</taxon>
        <taxon>Byttnerioideae</taxon>
        <taxon>Theobroma</taxon>
    </lineage>
</organism>
<evidence type="ECO:0000256" key="1">
    <source>
        <dbReference type="SAM" id="MobiDB-lite"/>
    </source>
</evidence>